<feature type="region of interest" description="Disordered" evidence="3">
    <location>
        <begin position="340"/>
        <end position="359"/>
    </location>
</feature>
<evidence type="ECO:0000313" key="8">
    <source>
        <dbReference type="Proteomes" id="UP000268093"/>
    </source>
</evidence>
<dbReference type="InterPro" id="IPR011993">
    <property type="entry name" value="PH-like_dom_sf"/>
</dbReference>
<dbReference type="InterPro" id="IPR000198">
    <property type="entry name" value="RhoGAP_dom"/>
</dbReference>
<dbReference type="GO" id="GO:0005737">
    <property type="term" value="C:cytoplasm"/>
    <property type="evidence" value="ECO:0007669"/>
    <property type="project" value="TreeGrafter"/>
</dbReference>
<reference evidence="7 8" key="1">
    <citation type="journal article" date="2018" name="New Phytol.">
        <title>Phylogenomics of Endogonaceae and evolution of mycorrhizas within Mucoromycota.</title>
        <authorList>
            <person name="Chang Y."/>
            <person name="Desiro A."/>
            <person name="Na H."/>
            <person name="Sandor L."/>
            <person name="Lipzen A."/>
            <person name="Clum A."/>
            <person name="Barry K."/>
            <person name="Grigoriev I.V."/>
            <person name="Martin F.M."/>
            <person name="Stajich J.E."/>
            <person name="Smith M.E."/>
            <person name="Bonito G."/>
            <person name="Spatafora J.W."/>
        </authorList>
    </citation>
    <scope>NUCLEOTIDE SEQUENCE [LARGE SCALE GENOMIC DNA]</scope>
    <source>
        <strain evidence="7 8">GMNB39</strain>
    </source>
</reference>
<dbReference type="Proteomes" id="UP000268093">
    <property type="component" value="Unassembled WGS sequence"/>
</dbReference>
<dbReference type="OrthoDB" id="185175at2759"/>
<feature type="region of interest" description="Disordered" evidence="3">
    <location>
        <begin position="498"/>
        <end position="520"/>
    </location>
</feature>
<gene>
    <name evidence="7" type="ORF">BC936DRAFT_137789</name>
</gene>
<dbReference type="SUPFAM" id="SSF48350">
    <property type="entry name" value="GTPase activation domain, GAP"/>
    <property type="match status" value="1"/>
</dbReference>
<feature type="region of interest" description="Disordered" evidence="3">
    <location>
        <begin position="1342"/>
        <end position="1394"/>
    </location>
</feature>
<dbReference type="InterPro" id="IPR001683">
    <property type="entry name" value="PX_dom"/>
</dbReference>
<feature type="compositionally biased region" description="Pro residues" evidence="3">
    <location>
        <begin position="177"/>
        <end position="188"/>
    </location>
</feature>
<feature type="compositionally biased region" description="Polar residues" evidence="3">
    <location>
        <begin position="1013"/>
        <end position="1022"/>
    </location>
</feature>
<dbReference type="PROSITE" id="PS50238">
    <property type="entry name" value="RHOGAP"/>
    <property type="match status" value="1"/>
</dbReference>
<feature type="compositionally biased region" description="Polar residues" evidence="3">
    <location>
        <begin position="141"/>
        <end position="161"/>
    </location>
</feature>
<dbReference type="PANTHER" id="PTHR23176:SF129">
    <property type="entry name" value="RHO GTPASE ACTIVATING PROTEIN AT 16F, ISOFORM E-RELATED"/>
    <property type="match status" value="1"/>
</dbReference>
<feature type="region of interest" description="Disordered" evidence="3">
    <location>
        <begin position="983"/>
        <end position="1029"/>
    </location>
</feature>
<dbReference type="InterPro" id="IPR036871">
    <property type="entry name" value="PX_dom_sf"/>
</dbReference>
<feature type="region of interest" description="Disordered" evidence="3">
    <location>
        <begin position="1421"/>
        <end position="1498"/>
    </location>
</feature>
<dbReference type="SUPFAM" id="SSF64268">
    <property type="entry name" value="PX domain"/>
    <property type="match status" value="1"/>
</dbReference>
<dbReference type="InterPro" id="IPR001849">
    <property type="entry name" value="PH_domain"/>
</dbReference>
<feature type="region of interest" description="Disordered" evidence="3">
    <location>
        <begin position="277"/>
        <end position="324"/>
    </location>
</feature>
<name>A0A433CWQ1_9FUNG</name>
<dbReference type="PROSITE" id="PS50195">
    <property type="entry name" value="PX"/>
    <property type="match status" value="1"/>
</dbReference>
<feature type="compositionally biased region" description="Acidic residues" evidence="3">
    <location>
        <begin position="1421"/>
        <end position="1443"/>
    </location>
</feature>
<feature type="compositionally biased region" description="Low complexity" evidence="3">
    <location>
        <begin position="162"/>
        <end position="176"/>
    </location>
</feature>
<evidence type="ECO:0000259" key="6">
    <source>
        <dbReference type="PROSITE" id="PS50238"/>
    </source>
</evidence>
<sequence length="1498" mass="162680">MSTKPPSSSSSGVDEVANLRNQNESLWKIIEKQRVIIQNLQKDVAKLTAERDNLLDKNKQFEKERNRRSRVHSMLITEDTTVNLIAGVNGLLDPSSAAQKVLVNNSPQPLQEPPANAPSNSTLPKESDNPFSNEHAAPSFARSNASPEQNPTLTPSQLPLTSNANDNSSDPNANFPLPSPGPVPPPRSPYRQGTIKEHTVSQKLSPPSPPIGGVENISPEGDLEQGQGPNVSNTPLPNPVHGAQKPPRHVPPPILLPEDSHRTNEAYTTLVDLTSTARGDIISSTRTSSPPQERGESFSISANNAFVSPPSSPPLGTVSPLSPRTVIIDKDAQTFAMWKEAARQKPKEGQSSPPPILTQAPRVANVSNQIVSPRTAANVNVVAAPPPIATHTGPFEVSSLLDVSTTSRPPRSRESYQPPARQAPELDSTVPSSNANFMVQSQQVSAGALGLPVPGGKVGKRESFMMPMKMESTDLGSLNPSHPVRHNSNPDISAHTQLLRQQQHPQSPPPSIRSMGTATPPNDESFAPDAMSGITVKLVGSNITTNERGKEVISFIISVGKSTEAGDDIEEGIELWRVEKLYSDFLGLDAKLKSREHRSIISKIGKLPEKALFMTHAPSKVDQRKLALEKYLQHVISLPLKDVTDLCEFLSTNVVERDTEPTMHPGHREGYLTKRGKSFGGWKARYFVLDGPVLNYYETLSILHVLSFEVSPRDGDIAQVFHYLISKLKDGHHLGSIRLTTAQIGRQQVQQNSETGAADAANSYRHAFLILEPKKAPSTGVTRHVLCAESDADRDEWVEALIQYVGVPVLEGDLTIERKDSKGREKEDRLSKLRKGDKPRKVSKGEIKPIAAAPISRMMLERGASADKLVANMPSGTPHRSMSDPAVGTVGLAYEAMSQAPIPQNNSLPTASLDDIPAMSSSVASNGVPAVRTSLEHRTSLDQYPQGPHRLGVAAAPVAVGKRSSSIIGYSADRIVYPAAPEVTAPPVTRQSSDREPRPVSPTPSGGVGPRSQPQKESSKSLGLSPDDAVLQVDDADREAEKKAKASGKRITFFSRIMAYTPTASNPAASDNAVSSGPAGASAQTSSFRTFFPGHRSTDSVDRSKGLRLGSDDPATRPAKQVFGVPLEQAINVARIKEGYELPAVVYRCIEYLDAKNAALEEGIYRLSGSTAMIRGLKERFNQEGDVNLLGSGEYYDVHAIAGILKMWLRELPTSVLTRDLLMEFLHVIDLLDRRDRVNELGRLVSELPLANYTLLRALTAHLMRVVQNSDVNKMTMRNVGIVFSPTLGIPAGVFNLFMTEFEYIFWTNDDGYAAPRELEGEHVVGDDELDANGLALGTISEEKDNDTVDESIVGNDSTTNRSSLNTVEPRSLSRTPTVRLREDSGGRNNRNSVHYIDNVPDAIAGMERSLDAPFIEFEEDEEVDDLDSQNGTEDSESDEDDVYGGQDDFTGGRENFSGGQDDFFNGHESDDYSEYDSEDDELDEDTDAIVHGAEGVV</sequence>
<evidence type="ECO:0000259" key="4">
    <source>
        <dbReference type="PROSITE" id="PS50003"/>
    </source>
</evidence>
<feature type="region of interest" description="Disordered" evidence="3">
    <location>
        <begin position="388"/>
        <end position="432"/>
    </location>
</feature>
<feature type="region of interest" description="Disordered" evidence="3">
    <location>
        <begin position="472"/>
        <end position="491"/>
    </location>
</feature>
<feature type="compositionally biased region" description="Acidic residues" evidence="3">
    <location>
        <begin position="1472"/>
        <end position="1488"/>
    </location>
</feature>
<feature type="compositionally biased region" description="Polar residues" evidence="3">
    <location>
        <begin position="1066"/>
        <end position="1075"/>
    </location>
</feature>
<dbReference type="EMBL" id="RBNI01011940">
    <property type="protein sequence ID" value="RUP43002.1"/>
    <property type="molecule type" value="Genomic_DNA"/>
</dbReference>
<feature type="compositionally biased region" description="Polar residues" evidence="3">
    <location>
        <begin position="474"/>
        <end position="491"/>
    </location>
</feature>
<accession>A0A433CWQ1</accession>
<feature type="compositionally biased region" description="Polar residues" evidence="3">
    <location>
        <begin position="277"/>
        <end position="291"/>
    </location>
</feature>
<feature type="region of interest" description="Disordered" evidence="3">
    <location>
        <begin position="106"/>
        <end position="260"/>
    </location>
</feature>
<dbReference type="Gene3D" id="1.10.555.10">
    <property type="entry name" value="Rho GTPase activation protein"/>
    <property type="match status" value="1"/>
</dbReference>
<dbReference type="Gene3D" id="2.30.29.30">
    <property type="entry name" value="Pleckstrin-homology domain (PH domain)/Phosphotyrosine-binding domain (PTB)"/>
    <property type="match status" value="1"/>
</dbReference>
<feature type="domain" description="PX" evidence="5">
    <location>
        <begin position="533"/>
        <end position="657"/>
    </location>
</feature>
<dbReference type="Gene3D" id="3.30.1520.10">
    <property type="entry name" value="Phox-like domain"/>
    <property type="match status" value="1"/>
</dbReference>
<feature type="compositionally biased region" description="Polar residues" evidence="3">
    <location>
        <begin position="1355"/>
        <end position="1377"/>
    </location>
</feature>
<dbReference type="InterPro" id="IPR050729">
    <property type="entry name" value="Rho-GAP"/>
</dbReference>
<dbReference type="GO" id="GO:0035091">
    <property type="term" value="F:phosphatidylinositol binding"/>
    <property type="evidence" value="ECO:0007669"/>
    <property type="project" value="InterPro"/>
</dbReference>
<evidence type="ECO:0000256" key="1">
    <source>
        <dbReference type="ARBA" id="ARBA00022468"/>
    </source>
</evidence>
<feature type="region of interest" description="Disordered" evidence="3">
    <location>
        <begin position="1066"/>
        <end position="1115"/>
    </location>
</feature>
<dbReference type="PANTHER" id="PTHR23176">
    <property type="entry name" value="RHO/RAC/CDC GTPASE-ACTIVATING PROTEIN"/>
    <property type="match status" value="1"/>
</dbReference>
<dbReference type="PROSITE" id="PS50003">
    <property type="entry name" value="PH_DOMAIN"/>
    <property type="match status" value="1"/>
</dbReference>
<dbReference type="SMART" id="SM00233">
    <property type="entry name" value="PH"/>
    <property type="match status" value="1"/>
</dbReference>
<feature type="domain" description="Rho-GAP" evidence="6">
    <location>
        <begin position="1125"/>
        <end position="1313"/>
    </location>
</feature>
<keyword evidence="8" id="KW-1185">Reference proteome</keyword>
<comment type="caution">
    <text evidence="7">The sequence shown here is derived from an EMBL/GenBank/DDBJ whole genome shotgun (WGS) entry which is preliminary data.</text>
</comment>
<dbReference type="Pfam" id="PF00169">
    <property type="entry name" value="PH"/>
    <property type="match status" value="1"/>
</dbReference>
<evidence type="ECO:0008006" key="9">
    <source>
        <dbReference type="Google" id="ProtNLM"/>
    </source>
</evidence>
<evidence type="ECO:0000313" key="7">
    <source>
        <dbReference type="EMBL" id="RUP43002.1"/>
    </source>
</evidence>
<evidence type="ECO:0000256" key="3">
    <source>
        <dbReference type="SAM" id="MobiDB-lite"/>
    </source>
</evidence>
<keyword evidence="1" id="KW-0343">GTPase activation</keyword>
<proteinExistence type="predicted"/>
<dbReference type="SUPFAM" id="SSF50729">
    <property type="entry name" value="PH domain-like"/>
    <property type="match status" value="1"/>
</dbReference>
<dbReference type="SMART" id="SM00324">
    <property type="entry name" value="RhoGAP"/>
    <property type="match status" value="1"/>
</dbReference>
<feature type="compositionally biased region" description="Basic and acidic residues" evidence="3">
    <location>
        <begin position="1096"/>
        <end position="1115"/>
    </location>
</feature>
<dbReference type="CDD" id="cd06093">
    <property type="entry name" value="PX_domain"/>
    <property type="match status" value="1"/>
</dbReference>
<dbReference type="Pfam" id="PF00620">
    <property type="entry name" value="RhoGAP"/>
    <property type="match status" value="1"/>
</dbReference>
<dbReference type="SMART" id="SM00312">
    <property type="entry name" value="PX"/>
    <property type="match status" value="1"/>
</dbReference>
<dbReference type="InterPro" id="IPR008936">
    <property type="entry name" value="Rho_GTPase_activation_prot"/>
</dbReference>
<feature type="coiled-coil region" evidence="2">
    <location>
        <begin position="30"/>
        <end position="64"/>
    </location>
</feature>
<feature type="domain" description="PH" evidence="4">
    <location>
        <begin position="665"/>
        <end position="806"/>
    </location>
</feature>
<organism evidence="7 8">
    <name type="scientific">Jimgerdemannia flammicorona</name>
    <dbReference type="NCBI Taxonomy" id="994334"/>
    <lineage>
        <taxon>Eukaryota</taxon>
        <taxon>Fungi</taxon>
        <taxon>Fungi incertae sedis</taxon>
        <taxon>Mucoromycota</taxon>
        <taxon>Mucoromycotina</taxon>
        <taxon>Endogonomycetes</taxon>
        <taxon>Endogonales</taxon>
        <taxon>Endogonaceae</taxon>
        <taxon>Jimgerdemannia</taxon>
    </lineage>
</organism>
<evidence type="ECO:0000259" key="5">
    <source>
        <dbReference type="PROSITE" id="PS50195"/>
    </source>
</evidence>
<protein>
    <recommendedName>
        <fullName evidence="9">RhoGAP-domain-containing protein</fullName>
    </recommendedName>
</protein>
<evidence type="ECO:0000256" key="2">
    <source>
        <dbReference type="SAM" id="Coils"/>
    </source>
</evidence>
<feature type="region of interest" description="Disordered" evidence="3">
    <location>
        <begin position="820"/>
        <end position="844"/>
    </location>
</feature>
<feature type="compositionally biased region" description="Polar residues" evidence="3">
    <location>
        <begin position="117"/>
        <end position="132"/>
    </location>
</feature>
<dbReference type="Pfam" id="PF00787">
    <property type="entry name" value="PX"/>
    <property type="match status" value="1"/>
</dbReference>
<dbReference type="GO" id="GO:0005096">
    <property type="term" value="F:GTPase activator activity"/>
    <property type="evidence" value="ECO:0007669"/>
    <property type="project" value="UniProtKB-KW"/>
</dbReference>
<keyword evidence="2" id="KW-0175">Coiled coil</keyword>
<dbReference type="GO" id="GO:0007165">
    <property type="term" value="P:signal transduction"/>
    <property type="evidence" value="ECO:0007669"/>
    <property type="project" value="InterPro"/>
</dbReference>